<dbReference type="EnsemblMetazoa" id="GPAI021910-RA">
    <property type="protein sequence ID" value="GPAI021910-PA"/>
    <property type="gene ID" value="GPAI021910"/>
</dbReference>
<sequence>MQCKSSTFVERYLRQFDYRFYLKPHNPMLYVLKNGHPRFTVQQHSPFPTPNPPFVPFEPDLGN</sequence>
<feature type="compositionally biased region" description="Pro residues" evidence="1">
    <location>
        <begin position="47"/>
        <end position="56"/>
    </location>
</feature>
<name>A0A1A9ZQG8_GLOPL</name>
<proteinExistence type="predicted"/>
<evidence type="ECO:0000313" key="3">
    <source>
        <dbReference type="Proteomes" id="UP000092445"/>
    </source>
</evidence>
<evidence type="ECO:0000313" key="2">
    <source>
        <dbReference type="EnsemblMetazoa" id="GPAI021910-PA"/>
    </source>
</evidence>
<reference evidence="3" key="1">
    <citation type="submission" date="2014-03" db="EMBL/GenBank/DDBJ databases">
        <authorList>
            <person name="Aksoy S."/>
            <person name="Warren W."/>
            <person name="Wilson R.K."/>
        </authorList>
    </citation>
    <scope>NUCLEOTIDE SEQUENCE [LARGE SCALE GENOMIC DNA]</scope>
    <source>
        <strain evidence="3">IAEA</strain>
    </source>
</reference>
<keyword evidence="3" id="KW-1185">Reference proteome</keyword>
<evidence type="ECO:0000256" key="1">
    <source>
        <dbReference type="SAM" id="MobiDB-lite"/>
    </source>
</evidence>
<accession>A0A1A9ZQG8</accession>
<reference evidence="2" key="2">
    <citation type="submission" date="2020-05" db="UniProtKB">
        <authorList>
            <consortium name="EnsemblMetazoa"/>
        </authorList>
    </citation>
    <scope>IDENTIFICATION</scope>
    <source>
        <strain evidence="2">IAEA</strain>
    </source>
</reference>
<organism evidence="2 3">
    <name type="scientific">Glossina pallidipes</name>
    <name type="common">Tsetse fly</name>
    <dbReference type="NCBI Taxonomy" id="7398"/>
    <lineage>
        <taxon>Eukaryota</taxon>
        <taxon>Metazoa</taxon>
        <taxon>Ecdysozoa</taxon>
        <taxon>Arthropoda</taxon>
        <taxon>Hexapoda</taxon>
        <taxon>Insecta</taxon>
        <taxon>Pterygota</taxon>
        <taxon>Neoptera</taxon>
        <taxon>Endopterygota</taxon>
        <taxon>Diptera</taxon>
        <taxon>Brachycera</taxon>
        <taxon>Muscomorpha</taxon>
        <taxon>Hippoboscoidea</taxon>
        <taxon>Glossinidae</taxon>
        <taxon>Glossina</taxon>
    </lineage>
</organism>
<protein>
    <submittedName>
        <fullName evidence="2">Uncharacterized protein</fullName>
    </submittedName>
</protein>
<dbReference type="AlphaFoldDB" id="A0A1A9ZQG8"/>
<dbReference type="VEuPathDB" id="VectorBase:GPAI021910"/>
<feature type="region of interest" description="Disordered" evidence="1">
    <location>
        <begin position="42"/>
        <end position="63"/>
    </location>
</feature>
<dbReference type="Proteomes" id="UP000092445">
    <property type="component" value="Unassembled WGS sequence"/>
</dbReference>